<dbReference type="Proteomes" id="UP000501991">
    <property type="component" value="Chromosome"/>
</dbReference>
<feature type="transmembrane region" description="Helical" evidence="1">
    <location>
        <begin position="6"/>
        <end position="25"/>
    </location>
</feature>
<dbReference type="KEGG" id="azq:G3580_04925"/>
<organism evidence="2 3">
    <name type="scientific">Nitrogeniibacter mangrovi</name>
    <dbReference type="NCBI Taxonomy" id="2016596"/>
    <lineage>
        <taxon>Bacteria</taxon>
        <taxon>Pseudomonadati</taxon>
        <taxon>Pseudomonadota</taxon>
        <taxon>Betaproteobacteria</taxon>
        <taxon>Rhodocyclales</taxon>
        <taxon>Zoogloeaceae</taxon>
        <taxon>Nitrogeniibacter</taxon>
    </lineage>
</organism>
<protein>
    <submittedName>
        <fullName evidence="2">Uncharacterized protein</fullName>
    </submittedName>
</protein>
<gene>
    <name evidence="2" type="ORF">G3580_04925</name>
</gene>
<name>A0A6C1B2I8_9RHOO</name>
<accession>A0A6C1B2I8</accession>
<keyword evidence="3" id="KW-1185">Reference proteome</keyword>
<keyword evidence="1" id="KW-0472">Membrane</keyword>
<evidence type="ECO:0000313" key="3">
    <source>
        <dbReference type="Proteomes" id="UP000501991"/>
    </source>
</evidence>
<dbReference type="AlphaFoldDB" id="A0A6C1B2I8"/>
<reference evidence="2 3" key="1">
    <citation type="submission" date="2020-02" db="EMBL/GenBank/DDBJ databases">
        <title>Nitrogenibacter mangrovi gen. nov., sp. nov. isolated from mangrove sediment, a denitrifying betaproteobacterium.</title>
        <authorList>
            <person name="Liao H."/>
            <person name="Tian Y."/>
        </authorList>
    </citation>
    <scope>NUCLEOTIDE SEQUENCE [LARGE SCALE GENOMIC DNA]</scope>
    <source>
        <strain evidence="2 3">M9-3-2</strain>
    </source>
</reference>
<sequence length="62" mass="6792">MFVIRLAAVLALISIGGAVVLYLLTGNPGYKLWAWRFARVGAVVLAVFVALLFIERLLAPMF</sequence>
<feature type="transmembrane region" description="Helical" evidence="1">
    <location>
        <begin position="37"/>
        <end position="54"/>
    </location>
</feature>
<keyword evidence="1" id="KW-1133">Transmembrane helix</keyword>
<dbReference type="EMBL" id="CP048836">
    <property type="protein sequence ID" value="QID17038.1"/>
    <property type="molecule type" value="Genomic_DNA"/>
</dbReference>
<proteinExistence type="predicted"/>
<evidence type="ECO:0000313" key="2">
    <source>
        <dbReference type="EMBL" id="QID17038.1"/>
    </source>
</evidence>
<dbReference type="RefSeq" id="WP_173764204.1">
    <property type="nucleotide sequence ID" value="NZ_CP048836.1"/>
</dbReference>
<evidence type="ECO:0000256" key="1">
    <source>
        <dbReference type="SAM" id="Phobius"/>
    </source>
</evidence>
<keyword evidence="1" id="KW-0812">Transmembrane</keyword>